<dbReference type="KEGG" id="atl:Athai_57110"/>
<dbReference type="AlphaFoldDB" id="A0A7R7HZG0"/>
<keyword evidence="2" id="KW-1185">Reference proteome</keyword>
<sequence length="281" mass="30931">MLVTEVWPRVAMVFGPRFWVPRADRLRRLAPADRRRVSDYLAAGAVVLDSSVRDVDQLDAARGAVLRPVVRTDGTWVWSDRLTYYATEHAVAPEPAFLRWIARPHGDPTADSGTVARVRAALAATPPDPAPVGAGLTYSRAVFRGRVCRSASWAAEPTTAYTRNATALADGFDPTGLPGGEYARLIPRAELDDLYGRVTYVLVRGHRIAVVGQRDGRYLVRAGNDAYPGVVAMRMVDRGDWTGEVPESAVTEVIAEHRHYPVGPGWRDRPSPQRIERIAID</sequence>
<evidence type="ECO:0000313" key="2">
    <source>
        <dbReference type="Proteomes" id="UP000611640"/>
    </source>
</evidence>
<dbReference type="Proteomes" id="UP000611640">
    <property type="component" value="Chromosome"/>
</dbReference>
<name>A0A7R7HZG0_9ACTN</name>
<dbReference type="EMBL" id="AP023355">
    <property type="protein sequence ID" value="BCJ38208.1"/>
    <property type="molecule type" value="Genomic_DNA"/>
</dbReference>
<reference evidence="1 2" key="1">
    <citation type="submission" date="2020-08" db="EMBL/GenBank/DDBJ databases">
        <title>Whole genome shotgun sequence of Actinocatenispora thailandica NBRC 105041.</title>
        <authorList>
            <person name="Komaki H."/>
            <person name="Tamura T."/>
        </authorList>
    </citation>
    <scope>NUCLEOTIDE SEQUENCE [LARGE SCALE GENOMIC DNA]</scope>
    <source>
        <strain evidence="1 2">NBRC 105041</strain>
    </source>
</reference>
<organism evidence="1 2">
    <name type="scientific">Actinocatenispora thailandica</name>
    <dbReference type="NCBI Taxonomy" id="227318"/>
    <lineage>
        <taxon>Bacteria</taxon>
        <taxon>Bacillati</taxon>
        <taxon>Actinomycetota</taxon>
        <taxon>Actinomycetes</taxon>
        <taxon>Micromonosporales</taxon>
        <taxon>Micromonosporaceae</taxon>
        <taxon>Actinocatenispora</taxon>
    </lineage>
</organism>
<gene>
    <name evidence="1" type="ORF">Athai_57110</name>
</gene>
<protein>
    <submittedName>
        <fullName evidence="1">Uncharacterized protein</fullName>
    </submittedName>
</protein>
<proteinExistence type="predicted"/>
<evidence type="ECO:0000313" key="1">
    <source>
        <dbReference type="EMBL" id="BCJ38208.1"/>
    </source>
</evidence>
<accession>A0A7R7HZG0</accession>